<evidence type="ECO:0000313" key="2">
    <source>
        <dbReference type="EMBL" id="MFC0629185.1"/>
    </source>
</evidence>
<proteinExistence type="predicted"/>
<keyword evidence="3" id="KW-1185">Reference proteome</keyword>
<organism evidence="2 3">
    <name type="scientific">Kribbella deserti</name>
    <dbReference type="NCBI Taxonomy" id="1926257"/>
    <lineage>
        <taxon>Bacteria</taxon>
        <taxon>Bacillati</taxon>
        <taxon>Actinomycetota</taxon>
        <taxon>Actinomycetes</taxon>
        <taxon>Propionibacteriales</taxon>
        <taxon>Kribbellaceae</taxon>
        <taxon>Kribbella</taxon>
    </lineage>
</organism>
<protein>
    <recommendedName>
        <fullName evidence="4">LppX_LprAFG lipoprotein</fullName>
    </recommendedName>
</protein>
<feature type="signal peptide" evidence="1">
    <location>
        <begin position="1"/>
        <end position="27"/>
    </location>
</feature>
<dbReference type="PROSITE" id="PS51257">
    <property type="entry name" value="PROKAR_LIPOPROTEIN"/>
    <property type="match status" value="1"/>
</dbReference>
<dbReference type="Proteomes" id="UP001589890">
    <property type="component" value="Unassembled WGS sequence"/>
</dbReference>
<evidence type="ECO:0000313" key="3">
    <source>
        <dbReference type="Proteomes" id="UP001589890"/>
    </source>
</evidence>
<feature type="chain" id="PRO_5046358759" description="LppX_LprAFG lipoprotein" evidence="1">
    <location>
        <begin position="28"/>
        <end position="243"/>
    </location>
</feature>
<accession>A0ABV6QXG1</accession>
<sequence length="243" mass="25570">MSRSNRGVAAILACLLVCLGLAGCGRAAEPEPAPASRPVSVAEAERLAVVRFNNYDRRWAAFRMTVPGDPRFELDGRVDWGGHLGYARISSPTAGTGLIKWSLGSLAIRTGAVAGLPGRAPADGWRVRPLQASRSSLDVALALVLNLAADRPENPLLLRQNGARWVGTTTTGGQSLDIFTGPAEGGRESKLKYYVDATGRLHRFDAALVGSIEPVTVQLTDTTAMAIPPLPALPTPSAVPRSG</sequence>
<evidence type="ECO:0008006" key="4">
    <source>
        <dbReference type="Google" id="ProtNLM"/>
    </source>
</evidence>
<dbReference type="RefSeq" id="WP_380056824.1">
    <property type="nucleotide sequence ID" value="NZ_JBHLTC010000047.1"/>
</dbReference>
<reference evidence="2 3" key="1">
    <citation type="submission" date="2024-09" db="EMBL/GenBank/DDBJ databases">
        <authorList>
            <person name="Sun Q."/>
            <person name="Mori K."/>
        </authorList>
    </citation>
    <scope>NUCLEOTIDE SEQUENCE [LARGE SCALE GENOMIC DNA]</scope>
    <source>
        <strain evidence="2 3">CGMCC 1.15906</strain>
    </source>
</reference>
<evidence type="ECO:0000256" key="1">
    <source>
        <dbReference type="SAM" id="SignalP"/>
    </source>
</evidence>
<gene>
    <name evidence="2" type="ORF">ACFFGN_34290</name>
</gene>
<keyword evidence="1" id="KW-0732">Signal</keyword>
<comment type="caution">
    <text evidence="2">The sequence shown here is derived from an EMBL/GenBank/DDBJ whole genome shotgun (WGS) entry which is preliminary data.</text>
</comment>
<name>A0ABV6QXG1_9ACTN</name>
<dbReference type="EMBL" id="JBHLTC010000047">
    <property type="protein sequence ID" value="MFC0629185.1"/>
    <property type="molecule type" value="Genomic_DNA"/>
</dbReference>